<accession>A0ABN3I8V9</accession>
<organism evidence="1 2">
    <name type="scientific">Actinomadura vinacea</name>
    <dbReference type="NCBI Taxonomy" id="115336"/>
    <lineage>
        <taxon>Bacteria</taxon>
        <taxon>Bacillati</taxon>
        <taxon>Actinomycetota</taxon>
        <taxon>Actinomycetes</taxon>
        <taxon>Streptosporangiales</taxon>
        <taxon>Thermomonosporaceae</taxon>
        <taxon>Actinomadura</taxon>
    </lineage>
</organism>
<sequence length="91" mass="10349">MKESKAPTRSPADIAEFYCWIAPVDGVEAPKRELADDFPGWSIIHTDRGRWWAIRLPVMNRSTGWPATFDVSEVEADTAELLREKLTEAMN</sequence>
<gene>
    <name evidence="1" type="ORF">GCM10010191_00810</name>
</gene>
<dbReference type="EMBL" id="BAAARW010000001">
    <property type="protein sequence ID" value="GAA2397978.1"/>
    <property type="molecule type" value="Genomic_DNA"/>
</dbReference>
<reference evidence="1 2" key="1">
    <citation type="journal article" date="2019" name="Int. J. Syst. Evol. Microbiol.">
        <title>The Global Catalogue of Microorganisms (GCM) 10K type strain sequencing project: providing services to taxonomists for standard genome sequencing and annotation.</title>
        <authorList>
            <consortium name="The Broad Institute Genomics Platform"/>
            <consortium name="The Broad Institute Genome Sequencing Center for Infectious Disease"/>
            <person name="Wu L."/>
            <person name="Ma J."/>
        </authorList>
    </citation>
    <scope>NUCLEOTIDE SEQUENCE [LARGE SCALE GENOMIC DNA]</scope>
    <source>
        <strain evidence="1 2">JCM 3325</strain>
    </source>
</reference>
<dbReference type="Proteomes" id="UP001501231">
    <property type="component" value="Unassembled WGS sequence"/>
</dbReference>
<name>A0ABN3I8V9_9ACTN</name>
<evidence type="ECO:0000313" key="1">
    <source>
        <dbReference type="EMBL" id="GAA2397978.1"/>
    </source>
</evidence>
<protein>
    <submittedName>
        <fullName evidence="1">Uncharacterized protein</fullName>
    </submittedName>
</protein>
<comment type="caution">
    <text evidence="1">The sequence shown here is derived from an EMBL/GenBank/DDBJ whole genome shotgun (WGS) entry which is preliminary data.</text>
</comment>
<dbReference type="RefSeq" id="WP_344586214.1">
    <property type="nucleotide sequence ID" value="NZ_BAAARW010000001.1"/>
</dbReference>
<proteinExistence type="predicted"/>
<keyword evidence="2" id="KW-1185">Reference proteome</keyword>
<evidence type="ECO:0000313" key="2">
    <source>
        <dbReference type="Proteomes" id="UP001501231"/>
    </source>
</evidence>